<accession>A0A2I0U4L6</accession>
<reference evidence="2" key="2">
    <citation type="submission" date="2017-12" db="EMBL/GenBank/DDBJ databases">
        <title>Genome sequence of the Bar-tailed Godwit (Limosa lapponica baueri).</title>
        <authorList>
            <person name="Lima N.C.B."/>
            <person name="Parody-Merino A.M."/>
            <person name="Battley P.F."/>
            <person name="Fidler A.E."/>
            <person name="Prosdocimi F."/>
        </authorList>
    </citation>
    <scope>NUCLEOTIDE SEQUENCE [LARGE SCALE GENOMIC DNA]</scope>
</reference>
<name>A0A2I0U4L6_LIMLA</name>
<dbReference type="EMBL" id="KZ506175">
    <property type="protein sequence ID" value="PKU41018.1"/>
    <property type="molecule type" value="Genomic_DNA"/>
</dbReference>
<dbReference type="Proteomes" id="UP000233556">
    <property type="component" value="Unassembled WGS sequence"/>
</dbReference>
<sequence length="101" mass="11587">MLLLSNSLQLSDLTFMSSKAIISTLTPQLQRQLFGLQKFVTGLHCTSVISKSMTIWLCILRTVVYLAMHPQDQLYRSLSNPEASTRCQMKVVMDDRRQHEI</sequence>
<evidence type="ECO:0000313" key="2">
    <source>
        <dbReference type="Proteomes" id="UP000233556"/>
    </source>
</evidence>
<proteinExistence type="predicted"/>
<evidence type="ECO:0000313" key="1">
    <source>
        <dbReference type="EMBL" id="PKU41018.1"/>
    </source>
</evidence>
<keyword evidence="2" id="KW-1185">Reference proteome</keyword>
<reference evidence="2" key="1">
    <citation type="submission" date="2017-11" db="EMBL/GenBank/DDBJ databases">
        <authorList>
            <person name="Lima N.C."/>
            <person name="Parody-Merino A.M."/>
            <person name="Battley P.F."/>
            <person name="Fidler A.E."/>
            <person name="Prosdocimi F."/>
        </authorList>
    </citation>
    <scope>NUCLEOTIDE SEQUENCE [LARGE SCALE GENOMIC DNA]</scope>
</reference>
<organism evidence="1 2">
    <name type="scientific">Limosa lapponica baueri</name>
    <dbReference type="NCBI Taxonomy" id="1758121"/>
    <lineage>
        <taxon>Eukaryota</taxon>
        <taxon>Metazoa</taxon>
        <taxon>Chordata</taxon>
        <taxon>Craniata</taxon>
        <taxon>Vertebrata</taxon>
        <taxon>Euteleostomi</taxon>
        <taxon>Archelosauria</taxon>
        <taxon>Archosauria</taxon>
        <taxon>Dinosauria</taxon>
        <taxon>Saurischia</taxon>
        <taxon>Theropoda</taxon>
        <taxon>Coelurosauria</taxon>
        <taxon>Aves</taxon>
        <taxon>Neognathae</taxon>
        <taxon>Neoaves</taxon>
        <taxon>Charadriiformes</taxon>
        <taxon>Scolopacidae</taxon>
        <taxon>Limosa</taxon>
    </lineage>
</organism>
<dbReference type="AlphaFoldDB" id="A0A2I0U4L6"/>
<protein>
    <submittedName>
        <fullName evidence="1">Uncharacterized protein</fullName>
    </submittedName>
</protein>
<gene>
    <name evidence="1" type="ORF">llap_8683</name>
</gene>